<reference evidence="1 2" key="3">
    <citation type="journal article" date="2019" name="Int. J. Syst. Evol. Microbiol.">
        <title>Nitrosopumilus adriaticus sp. nov. and Nitrosopumilus piranensis sp. nov., two ammonia-oxidizing archaea from the Adriatic Sea and members of the class Nitrososphaeria.</title>
        <authorList>
            <person name="Bayer B."/>
            <person name="Vojvoda J."/>
            <person name="Reinthaler T."/>
            <person name="Reyes C."/>
            <person name="Pinto M."/>
            <person name="Herndl G.J."/>
        </authorList>
    </citation>
    <scope>NUCLEOTIDE SEQUENCE [LARGE SCALE GENOMIC DNA]</scope>
    <source>
        <strain evidence="1 2">D3C</strain>
    </source>
</reference>
<gene>
    <name evidence="1" type="ORF">NPIRD3C_1307</name>
</gene>
<dbReference type="PATRIC" id="fig|1582439.9.peg.1348"/>
<keyword evidence="2" id="KW-1185">Reference proteome</keyword>
<name>A0A0C5BWA5_9ARCH</name>
<dbReference type="AlphaFoldDB" id="A0A0C5BWA5"/>
<dbReference type="EMBL" id="CP010868">
    <property type="protein sequence ID" value="AJM92519.1"/>
    <property type="molecule type" value="Genomic_DNA"/>
</dbReference>
<dbReference type="HOGENOM" id="CLU_2475839_0_0_2"/>
<evidence type="ECO:0008006" key="3">
    <source>
        <dbReference type="Google" id="ProtNLM"/>
    </source>
</evidence>
<organism evidence="1 2">
    <name type="scientific">Nitrosopumilus piranensis</name>
    <dbReference type="NCBI Taxonomy" id="1582439"/>
    <lineage>
        <taxon>Archaea</taxon>
        <taxon>Nitrososphaerota</taxon>
        <taxon>Nitrososphaeria</taxon>
        <taxon>Nitrosopumilales</taxon>
        <taxon>Nitrosopumilaceae</taxon>
        <taxon>Nitrosopumilus</taxon>
    </lineage>
</organism>
<proteinExistence type="predicted"/>
<accession>A0A0C5BWA5</accession>
<evidence type="ECO:0000313" key="1">
    <source>
        <dbReference type="EMBL" id="AJM92519.1"/>
    </source>
</evidence>
<reference evidence="2" key="1">
    <citation type="submission" date="2015-02" db="EMBL/GenBank/DDBJ databases">
        <title>Characterization of two novel Thaumarchaeota isolated from the Northern Adriatic Sea.</title>
        <authorList>
            <person name="Bayer B."/>
            <person name="Vojvoda J."/>
            <person name="Offre P."/>
            <person name="Srivastava A."/>
            <person name="Elisabeth N."/>
            <person name="Garcia J.A.L."/>
            <person name="Schleper C."/>
            <person name="Herndl G.J."/>
        </authorList>
    </citation>
    <scope>NUCLEOTIDE SEQUENCE [LARGE SCALE GENOMIC DNA]</scope>
    <source>
        <strain evidence="2">D3C</strain>
    </source>
</reference>
<dbReference type="KEGG" id="nid:NPIRD3C_1307"/>
<dbReference type="Pfam" id="PF08734">
    <property type="entry name" value="GYD"/>
    <property type="match status" value="1"/>
</dbReference>
<protein>
    <recommendedName>
        <fullName evidence="3">GYD family protein</fullName>
    </recommendedName>
</protein>
<reference evidence="1 2" key="2">
    <citation type="journal article" date="2016" name="ISME J.">
        <title>Physiological and genomic characterization of two novel marine thaumarchaeal strains indicates niche differentiation.</title>
        <authorList>
            <person name="Bayer B."/>
            <person name="Vojvoda J."/>
            <person name="Offre P."/>
            <person name="Alves R.J."/>
            <person name="Elisabeth N.H."/>
            <person name="Garcia J.A."/>
            <person name="Volland J.M."/>
            <person name="Srivastava A."/>
            <person name="Schleper C."/>
            <person name="Herndl G.J."/>
        </authorList>
    </citation>
    <scope>NUCLEOTIDE SEQUENCE [LARGE SCALE GENOMIC DNA]</scope>
    <source>
        <strain evidence="1 2">D3C</strain>
    </source>
</reference>
<evidence type="ECO:0000313" key="2">
    <source>
        <dbReference type="Proteomes" id="UP000032027"/>
    </source>
</evidence>
<sequence length="87" mass="9975">MIFISMIKFKKKTKDVVESGKEIMKNPPSGIKIVGTYWTLGKFDAVWIYEAPSEKDAMKLSVMASEVMRFQTMTAVSRDDVMKLLDY</sequence>
<dbReference type="InterPro" id="IPR014845">
    <property type="entry name" value="GYD/TTHA1554"/>
</dbReference>
<dbReference type="Proteomes" id="UP000032027">
    <property type="component" value="Chromosome"/>
</dbReference>